<organism evidence="2 3">
    <name type="scientific">Geobacillus kaustophilus GBlys</name>
    <dbReference type="NCBI Taxonomy" id="1337888"/>
    <lineage>
        <taxon>Bacteria</taxon>
        <taxon>Bacillati</taxon>
        <taxon>Bacillota</taxon>
        <taxon>Bacilli</taxon>
        <taxon>Bacillales</taxon>
        <taxon>Anoxybacillaceae</taxon>
        <taxon>Geobacillus</taxon>
        <taxon>Geobacillus thermoleovorans group</taxon>
    </lineage>
</organism>
<name>U2X3E4_GEOKU</name>
<dbReference type="EMBL" id="BASG01000008">
    <property type="protein sequence ID" value="GAD13102.1"/>
    <property type="molecule type" value="Genomic_DNA"/>
</dbReference>
<reference evidence="3" key="1">
    <citation type="journal article" date="2013" name="Genome">
        <title>Draft Genome Sequence of Geobacillus kaustophilus GBlys, a Lysogenic Strain with Bacteriophage phiOH2.</title>
        <authorList>
            <person name="Doi K."/>
            <person name="Mori K."/>
            <person name="Martono H."/>
            <person name="Nagayoshi Y."/>
            <person name="Fujino Y."/>
            <person name="Tashiro K."/>
            <person name="Kuhara S."/>
            <person name="Ohshima T."/>
        </authorList>
    </citation>
    <scope>NUCLEOTIDE SEQUENCE [LARGE SCALE GENOMIC DNA]</scope>
    <source>
        <strain evidence="3">GBlys</strain>
    </source>
</reference>
<gene>
    <name evidence="2" type="ORF">GBL_1319</name>
</gene>
<dbReference type="Proteomes" id="UP000016424">
    <property type="component" value="Unassembled WGS sequence"/>
</dbReference>
<evidence type="ECO:0000313" key="2">
    <source>
        <dbReference type="EMBL" id="GAD13102.1"/>
    </source>
</evidence>
<evidence type="ECO:0000256" key="1">
    <source>
        <dbReference type="SAM" id="MobiDB-lite"/>
    </source>
</evidence>
<accession>U2X3E4</accession>
<proteinExistence type="predicted"/>
<protein>
    <submittedName>
        <fullName evidence="2">Uncharacterized protein</fullName>
    </submittedName>
</protein>
<feature type="region of interest" description="Disordered" evidence="1">
    <location>
        <begin position="19"/>
        <end position="40"/>
    </location>
</feature>
<evidence type="ECO:0000313" key="3">
    <source>
        <dbReference type="Proteomes" id="UP000016424"/>
    </source>
</evidence>
<sequence length="40" mass="4379">MSTHSAGWAGKRRLIVRYPNNAKKSPAISKREAESQLPAA</sequence>
<dbReference type="AlphaFoldDB" id="U2X3E4"/>
<comment type="caution">
    <text evidence="2">The sequence shown here is derived from an EMBL/GenBank/DDBJ whole genome shotgun (WGS) entry which is preliminary data.</text>
</comment>